<dbReference type="InterPro" id="IPR045621">
    <property type="entry name" value="BPD_transp_1_N"/>
</dbReference>
<dbReference type="Gene3D" id="1.10.3720.10">
    <property type="entry name" value="MetI-like"/>
    <property type="match status" value="1"/>
</dbReference>
<accession>A0A0J9E4R2</accession>
<dbReference type="Proteomes" id="UP000037178">
    <property type="component" value="Unassembled WGS sequence"/>
</dbReference>
<keyword evidence="6 7" id="KW-0472">Membrane</keyword>
<dbReference type="PROSITE" id="PS50928">
    <property type="entry name" value="ABC_TM1"/>
    <property type="match status" value="1"/>
</dbReference>
<keyword evidence="3" id="KW-1003">Cell membrane</keyword>
<feature type="transmembrane region" description="Helical" evidence="7">
    <location>
        <begin position="12"/>
        <end position="30"/>
    </location>
</feature>
<comment type="caution">
    <text evidence="9">The sequence shown here is derived from an EMBL/GenBank/DDBJ whole genome shotgun (WGS) entry which is preliminary data.</text>
</comment>
<evidence type="ECO:0000313" key="10">
    <source>
        <dbReference type="Proteomes" id="UP000037178"/>
    </source>
</evidence>
<keyword evidence="2 7" id="KW-0813">Transport</keyword>
<comment type="subcellular location">
    <subcellularLocation>
        <location evidence="1 7">Cell membrane</location>
        <topology evidence="1 7">Multi-pass membrane protein</topology>
    </subcellularLocation>
</comment>
<gene>
    <name evidence="9" type="ORF">AIOL_002699</name>
</gene>
<keyword evidence="4 7" id="KW-0812">Transmembrane</keyword>
<dbReference type="STRING" id="1675527.AIOL_002699"/>
<evidence type="ECO:0000256" key="5">
    <source>
        <dbReference type="ARBA" id="ARBA00022989"/>
    </source>
</evidence>
<dbReference type="PATRIC" id="fig|1675527.3.peg.2827"/>
<dbReference type="RefSeq" id="WP_049643430.1">
    <property type="nucleotide sequence ID" value="NZ_LFTY01000002.1"/>
</dbReference>
<sequence length="312" mass="33193">MIGILANLLLRAVVVLVGAALVTFVLLWHAPGDPALAIAMARYNAVVPADVIDVVRAEAGLDAGFWPAFKAWITPLLMGDFGRSSVTGRDVWPELLTAISYTVPLALSALLVGVLLSVPLALVATRRPGSWLDRGAVALASIGVAIPAFWLGLLLILLFAVQLGWLPAMGARTHAHIILPALTLGLGVAASLTRILRSGILEAREQPFLPAFRRRGVAGRDIERDHVAPHAAVPFVTVFGLELAFLLEGIVVVEVIFARPGLASFLVSAIGARDFPKVQAVVLVTAGVFVVVNLLIDLFYRLLDPRIGERDA</sequence>
<feature type="transmembrane region" description="Helical" evidence="7">
    <location>
        <begin position="98"/>
        <end position="124"/>
    </location>
</feature>
<evidence type="ECO:0000256" key="4">
    <source>
        <dbReference type="ARBA" id="ARBA00022692"/>
    </source>
</evidence>
<dbReference type="GO" id="GO:0071916">
    <property type="term" value="F:dipeptide transmembrane transporter activity"/>
    <property type="evidence" value="ECO:0007669"/>
    <property type="project" value="TreeGrafter"/>
</dbReference>
<dbReference type="Pfam" id="PF19300">
    <property type="entry name" value="BPD_transp_1_N"/>
    <property type="match status" value="1"/>
</dbReference>
<evidence type="ECO:0000256" key="3">
    <source>
        <dbReference type="ARBA" id="ARBA00022475"/>
    </source>
</evidence>
<dbReference type="SUPFAM" id="SSF161098">
    <property type="entry name" value="MetI-like"/>
    <property type="match status" value="1"/>
</dbReference>
<feature type="transmembrane region" description="Helical" evidence="7">
    <location>
        <begin position="136"/>
        <end position="165"/>
    </location>
</feature>
<feature type="transmembrane region" description="Helical" evidence="7">
    <location>
        <begin position="278"/>
        <end position="300"/>
    </location>
</feature>
<reference evidence="9 10" key="1">
    <citation type="submission" date="2015-06" db="EMBL/GenBank/DDBJ databases">
        <title>Draft genome sequence of an Alphaproteobacteria species associated to the Mediterranean sponge Oscarella lobularis.</title>
        <authorList>
            <person name="Jourda C."/>
            <person name="Santini S."/>
            <person name="Claverie J.-M."/>
        </authorList>
    </citation>
    <scope>NUCLEOTIDE SEQUENCE [LARGE SCALE GENOMIC DNA]</scope>
    <source>
        <strain evidence="9">IGS</strain>
    </source>
</reference>
<evidence type="ECO:0000259" key="8">
    <source>
        <dbReference type="PROSITE" id="PS50928"/>
    </source>
</evidence>
<evidence type="ECO:0000256" key="7">
    <source>
        <dbReference type="RuleBase" id="RU363032"/>
    </source>
</evidence>
<dbReference type="InterPro" id="IPR000515">
    <property type="entry name" value="MetI-like"/>
</dbReference>
<dbReference type="CDD" id="cd06261">
    <property type="entry name" value="TM_PBP2"/>
    <property type="match status" value="1"/>
</dbReference>
<keyword evidence="5 7" id="KW-1133">Transmembrane helix</keyword>
<name>A0A0J9E4R2_9RHOB</name>
<dbReference type="EMBL" id="LFTY01000002">
    <property type="protein sequence ID" value="KMW57732.1"/>
    <property type="molecule type" value="Genomic_DNA"/>
</dbReference>
<feature type="transmembrane region" description="Helical" evidence="7">
    <location>
        <begin position="177"/>
        <end position="196"/>
    </location>
</feature>
<evidence type="ECO:0000313" key="9">
    <source>
        <dbReference type="EMBL" id="KMW57732.1"/>
    </source>
</evidence>
<evidence type="ECO:0000256" key="6">
    <source>
        <dbReference type="ARBA" id="ARBA00023136"/>
    </source>
</evidence>
<comment type="similarity">
    <text evidence="7">Belongs to the binding-protein-dependent transport system permease family.</text>
</comment>
<evidence type="ECO:0000256" key="2">
    <source>
        <dbReference type="ARBA" id="ARBA00022448"/>
    </source>
</evidence>
<evidence type="ECO:0000256" key="1">
    <source>
        <dbReference type="ARBA" id="ARBA00004651"/>
    </source>
</evidence>
<dbReference type="InterPro" id="IPR035906">
    <property type="entry name" value="MetI-like_sf"/>
</dbReference>
<protein>
    <submittedName>
        <fullName evidence="9">Dipeptide transport system permease protein DppB</fullName>
    </submittedName>
</protein>
<dbReference type="AlphaFoldDB" id="A0A0J9E4R2"/>
<dbReference type="PANTHER" id="PTHR43163:SF6">
    <property type="entry name" value="DIPEPTIDE TRANSPORT SYSTEM PERMEASE PROTEIN DPPB-RELATED"/>
    <property type="match status" value="1"/>
</dbReference>
<feature type="domain" description="ABC transmembrane type-1" evidence="8">
    <location>
        <begin position="99"/>
        <end position="300"/>
    </location>
</feature>
<feature type="transmembrane region" description="Helical" evidence="7">
    <location>
        <begin position="232"/>
        <end position="258"/>
    </location>
</feature>
<dbReference type="Pfam" id="PF00528">
    <property type="entry name" value="BPD_transp_1"/>
    <property type="match status" value="1"/>
</dbReference>
<dbReference type="OrthoDB" id="7834831at2"/>
<dbReference type="PANTHER" id="PTHR43163">
    <property type="entry name" value="DIPEPTIDE TRANSPORT SYSTEM PERMEASE PROTEIN DPPB-RELATED"/>
    <property type="match status" value="1"/>
</dbReference>
<keyword evidence="10" id="KW-1185">Reference proteome</keyword>
<dbReference type="GO" id="GO:0005886">
    <property type="term" value="C:plasma membrane"/>
    <property type="evidence" value="ECO:0007669"/>
    <property type="project" value="UniProtKB-SubCell"/>
</dbReference>
<organism evidence="9 10">
    <name type="scientific">Candidatus Rhodobacter oscarellae</name>
    <dbReference type="NCBI Taxonomy" id="1675527"/>
    <lineage>
        <taxon>Bacteria</taxon>
        <taxon>Pseudomonadati</taxon>
        <taxon>Pseudomonadota</taxon>
        <taxon>Alphaproteobacteria</taxon>
        <taxon>Rhodobacterales</taxon>
        <taxon>Rhodobacter group</taxon>
        <taxon>Rhodobacter</taxon>
    </lineage>
</organism>
<proteinExistence type="inferred from homology"/>